<feature type="transmembrane region" description="Helical" evidence="9">
    <location>
        <begin position="12"/>
        <end position="36"/>
    </location>
</feature>
<evidence type="ECO:0000256" key="4">
    <source>
        <dbReference type="ARBA" id="ARBA00022679"/>
    </source>
</evidence>
<reference evidence="11 12" key="1">
    <citation type="submission" date="2019-08" db="EMBL/GenBank/DDBJ databases">
        <title>Lewinella sp. strain SSH13 Genome sequencing and assembly.</title>
        <authorList>
            <person name="Kim I."/>
        </authorList>
    </citation>
    <scope>NUCLEOTIDE SEQUENCE [LARGE SCALE GENOMIC DNA]</scope>
    <source>
        <strain evidence="11 12">SSH13</strain>
    </source>
</reference>
<dbReference type="GO" id="GO:0000155">
    <property type="term" value="F:phosphorelay sensor kinase activity"/>
    <property type="evidence" value="ECO:0007669"/>
    <property type="project" value="InterPro"/>
</dbReference>
<sequence>MIVLANLSGEYLNLFLAGIFGMVLLSIALVVFFVVYQRRIFAQERKREEEEKAHQKELLIAAVEVQEAERRRIAGDLHDDIGSLLSATRLYLRQLKADAPIEKNTEIRDQALSILDEMIQNTRRITHDLLPPTLEKFGLQAAAEDMCERINKSGGIKVNFRSDTDVRLDPKKEVAIYRVLQELFNNTLKHAKAKTIDVSIGQKQDSFSFVYADDGKGFDPAAIESVGLGLRNIESRVSLIGGNLKSTTSPGNGLTVTVTLTT</sequence>
<protein>
    <recommendedName>
        <fullName evidence="2">histidine kinase</fullName>
        <ecNumber evidence="2">2.7.13.3</ecNumber>
    </recommendedName>
</protein>
<keyword evidence="6 11" id="KW-0418">Kinase</keyword>
<gene>
    <name evidence="11" type="ORF">FUA23_00145</name>
</gene>
<dbReference type="Pfam" id="PF07730">
    <property type="entry name" value="HisKA_3"/>
    <property type="match status" value="1"/>
</dbReference>
<dbReference type="Proteomes" id="UP000321907">
    <property type="component" value="Unassembled WGS sequence"/>
</dbReference>
<evidence type="ECO:0000256" key="6">
    <source>
        <dbReference type="ARBA" id="ARBA00022777"/>
    </source>
</evidence>
<comment type="caution">
    <text evidence="11">The sequence shown here is derived from an EMBL/GenBank/DDBJ whole genome shotgun (WGS) entry which is preliminary data.</text>
</comment>
<dbReference type="EMBL" id="VOXD01000001">
    <property type="protein sequence ID" value="TXF91630.1"/>
    <property type="molecule type" value="Genomic_DNA"/>
</dbReference>
<dbReference type="GO" id="GO:0016020">
    <property type="term" value="C:membrane"/>
    <property type="evidence" value="ECO:0007669"/>
    <property type="project" value="InterPro"/>
</dbReference>
<feature type="domain" description="Histidine kinase" evidence="10">
    <location>
        <begin position="76"/>
        <end position="262"/>
    </location>
</feature>
<comment type="catalytic activity">
    <reaction evidence="1">
        <text>ATP + protein L-histidine = ADP + protein N-phospho-L-histidine.</text>
        <dbReference type="EC" id="2.7.13.3"/>
    </reaction>
</comment>
<keyword evidence="12" id="KW-1185">Reference proteome</keyword>
<organism evidence="11 12">
    <name type="scientific">Neolewinella aurantiaca</name>
    <dbReference type="NCBI Taxonomy" id="2602767"/>
    <lineage>
        <taxon>Bacteria</taxon>
        <taxon>Pseudomonadati</taxon>
        <taxon>Bacteroidota</taxon>
        <taxon>Saprospiria</taxon>
        <taxon>Saprospirales</taxon>
        <taxon>Lewinellaceae</taxon>
        <taxon>Neolewinella</taxon>
    </lineage>
</organism>
<dbReference type="GO" id="GO:0005524">
    <property type="term" value="F:ATP binding"/>
    <property type="evidence" value="ECO:0007669"/>
    <property type="project" value="UniProtKB-KW"/>
</dbReference>
<keyword evidence="9" id="KW-0812">Transmembrane</keyword>
<dbReference type="InterPro" id="IPR050482">
    <property type="entry name" value="Sensor_HK_TwoCompSys"/>
</dbReference>
<dbReference type="InterPro" id="IPR036890">
    <property type="entry name" value="HATPase_C_sf"/>
</dbReference>
<dbReference type="SUPFAM" id="SSF55874">
    <property type="entry name" value="ATPase domain of HSP90 chaperone/DNA topoisomerase II/histidine kinase"/>
    <property type="match status" value="1"/>
</dbReference>
<accession>A0A5C7FLP8</accession>
<dbReference type="PANTHER" id="PTHR24421">
    <property type="entry name" value="NITRATE/NITRITE SENSOR PROTEIN NARX-RELATED"/>
    <property type="match status" value="1"/>
</dbReference>
<dbReference type="InterPro" id="IPR005467">
    <property type="entry name" value="His_kinase_dom"/>
</dbReference>
<dbReference type="EC" id="2.7.13.3" evidence="2"/>
<dbReference type="OrthoDB" id="9760839at2"/>
<keyword evidence="7" id="KW-0067">ATP-binding</keyword>
<dbReference type="GO" id="GO:0046983">
    <property type="term" value="F:protein dimerization activity"/>
    <property type="evidence" value="ECO:0007669"/>
    <property type="project" value="InterPro"/>
</dbReference>
<evidence type="ECO:0000259" key="10">
    <source>
        <dbReference type="PROSITE" id="PS50109"/>
    </source>
</evidence>
<evidence type="ECO:0000256" key="8">
    <source>
        <dbReference type="ARBA" id="ARBA00023012"/>
    </source>
</evidence>
<name>A0A5C7FLP8_9BACT</name>
<dbReference type="PROSITE" id="PS50109">
    <property type="entry name" value="HIS_KIN"/>
    <property type="match status" value="1"/>
</dbReference>
<evidence type="ECO:0000256" key="3">
    <source>
        <dbReference type="ARBA" id="ARBA00022553"/>
    </source>
</evidence>
<dbReference type="InterPro" id="IPR003594">
    <property type="entry name" value="HATPase_dom"/>
</dbReference>
<keyword evidence="3" id="KW-0597">Phosphoprotein</keyword>
<dbReference type="CDD" id="cd16917">
    <property type="entry name" value="HATPase_UhpB-NarQ-NarX-like"/>
    <property type="match status" value="1"/>
</dbReference>
<keyword evidence="5" id="KW-0547">Nucleotide-binding</keyword>
<dbReference type="Gene3D" id="1.20.5.1930">
    <property type="match status" value="1"/>
</dbReference>
<dbReference type="PANTHER" id="PTHR24421:SF10">
    <property type="entry name" value="NITRATE_NITRITE SENSOR PROTEIN NARQ"/>
    <property type="match status" value="1"/>
</dbReference>
<evidence type="ECO:0000256" key="5">
    <source>
        <dbReference type="ARBA" id="ARBA00022741"/>
    </source>
</evidence>
<dbReference type="RefSeq" id="WP_147928671.1">
    <property type="nucleotide sequence ID" value="NZ_VOXD01000001.1"/>
</dbReference>
<dbReference type="Gene3D" id="3.30.565.10">
    <property type="entry name" value="Histidine kinase-like ATPase, C-terminal domain"/>
    <property type="match status" value="1"/>
</dbReference>
<evidence type="ECO:0000256" key="7">
    <source>
        <dbReference type="ARBA" id="ARBA00022840"/>
    </source>
</evidence>
<proteinExistence type="predicted"/>
<evidence type="ECO:0000256" key="1">
    <source>
        <dbReference type="ARBA" id="ARBA00000085"/>
    </source>
</evidence>
<dbReference type="AlphaFoldDB" id="A0A5C7FLP8"/>
<keyword evidence="4" id="KW-0808">Transferase</keyword>
<evidence type="ECO:0000313" key="11">
    <source>
        <dbReference type="EMBL" id="TXF91630.1"/>
    </source>
</evidence>
<evidence type="ECO:0000256" key="9">
    <source>
        <dbReference type="SAM" id="Phobius"/>
    </source>
</evidence>
<keyword evidence="9" id="KW-1133">Transmembrane helix</keyword>
<evidence type="ECO:0000313" key="12">
    <source>
        <dbReference type="Proteomes" id="UP000321907"/>
    </source>
</evidence>
<dbReference type="Pfam" id="PF02518">
    <property type="entry name" value="HATPase_c"/>
    <property type="match status" value="1"/>
</dbReference>
<evidence type="ECO:0000256" key="2">
    <source>
        <dbReference type="ARBA" id="ARBA00012438"/>
    </source>
</evidence>
<dbReference type="SMART" id="SM00387">
    <property type="entry name" value="HATPase_c"/>
    <property type="match status" value="1"/>
</dbReference>
<keyword evidence="8" id="KW-0902">Two-component regulatory system</keyword>
<keyword evidence="9" id="KW-0472">Membrane</keyword>
<dbReference type="InterPro" id="IPR011712">
    <property type="entry name" value="Sig_transdc_His_kin_sub3_dim/P"/>
</dbReference>